<dbReference type="EMBL" id="UINC01143357">
    <property type="protein sequence ID" value="SVD32232.1"/>
    <property type="molecule type" value="Genomic_DNA"/>
</dbReference>
<dbReference type="AlphaFoldDB" id="A0A382UDQ7"/>
<organism evidence="1">
    <name type="scientific">marine metagenome</name>
    <dbReference type="NCBI Taxonomy" id="408172"/>
    <lineage>
        <taxon>unclassified sequences</taxon>
        <taxon>metagenomes</taxon>
        <taxon>ecological metagenomes</taxon>
    </lineage>
</organism>
<proteinExistence type="predicted"/>
<sequence>MNFGRDAIRRILDLVPYNTDTEENAASPLISLFVAPIMGAAAGGMGWGIRGQYGHEWGV</sequence>
<gene>
    <name evidence="1" type="ORF">METZ01_LOCUS385086</name>
</gene>
<evidence type="ECO:0000313" key="1">
    <source>
        <dbReference type="EMBL" id="SVD32232.1"/>
    </source>
</evidence>
<accession>A0A382UDQ7</accession>
<reference evidence="1" key="1">
    <citation type="submission" date="2018-05" db="EMBL/GenBank/DDBJ databases">
        <authorList>
            <person name="Lanie J.A."/>
            <person name="Ng W.-L."/>
            <person name="Kazmierczak K.M."/>
            <person name="Andrzejewski T.M."/>
            <person name="Davidsen T.M."/>
            <person name="Wayne K.J."/>
            <person name="Tettelin H."/>
            <person name="Glass J.I."/>
            <person name="Rusch D."/>
            <person name="Podicherti R."/>
            <person name="Tsui H.-C.T."/>
            <person name="Winkler M.E."/>
        </authorList>
    </citation>
    <scope>NUCLEOTIDE SEQUENCE</scope>
</reference>
<protein>
    <submittedName>
        <fullName evidence="1">Uncharacterized protein</fullName>
    </submittedName>
</protein>
<feature type="non-terminal residue" evidence="1">
    <location>
        <position position="59"/>
    </location>
</feature>
<name>A0A382UDQ7_9ZZZZ</name>